<evidence type="ECO:0000313" key="9">
    <source>
        <dbReference type="EMBL" id="RHW31932.1"/>
    </source>
</evidence>
<dbReference type="CDD" id="cd08071">
    <property type="entry name" value="MPN_DUF2466"/>
    <property type="match status" value="1"/>
</dbReference>
<evidence type="ECO:0000313" key="10">
    <source>
        <dbReference type="Proteomes" id="UP000285456"/>
    </source>
</evidence>
<dbReference type="Pfam" id="PF04002">
    <property type="entry name" value="RadC"/>
    <property type="match status" value="1"/>
</dbReference>
<comment type="similarity">
    <text evidence="1 7">Belongs to the UPF0758 family.</text>
</comment>
<dbReference type="GO" id="GO:0008237">
    <property type="term" value="F:metallopeptidase activity"/>
    <property type="evidence" value="ECO:0007669"/>
    <property type="project" value="UniProtKB-KW"/>
</dbReference>
<dbReference type="PANTHER" id="PTHR30471:SF3">
    <property type="entry name" value="UPF0758 PROTEIN YEES-RELATED"/>
    <property type="match status" value="1"/>
</dbReference>
<gene>
    <name evidence="9" type="primary">radC</name>
    <name evidence="9" type="ORF">D1B32_11885</name>
</gene>
<dbReference type="NCBIfam" id="NF000642">
    <property type="entry name" value="PRK00024.1"/>
    <property type="match status" value="1"/>
</dbReference>
<dbReference type="NCBIfam" id="TIGR00608">
    <property type="entry name" value="radc"/>
    <property type="match status" value="1"/>
</dbReference>
<sequence>MSIFVKEAKAHYMSKGYEFEHLTNRELLTLIIGQLPKKSMTDDIVSTLIQLDEKIGMLELSYHDLISINGVGEALASRILSSIELGKRLVKREKQSNQFILNIPDAVDYFHYIKHYKQEHFVVLFLDTKHKVIGEKTIFKGSLNACLVHPREVYKEALRMSSASIIIGHNHPSQSPTISPEDIKSTQRMQKAGEVVGIELIDHIVIAGEKYASFREKGYF</sequence>
<keyword evidence="2" id="KW-0645">Protease</keyword>
<evidence type="ECO:0000256" key="4">
    <source>
        <dbReference type="ARBA" id="ARBA00022801"/>
    </source>
</evidence>
<evidence type="ECO:0000256" key="7">
    <source>
        <dbReference type="RuleBase" id="RU003797"/>
    </source>
</evidence>
<dbReference type="Gene3D" id="3.40.140.10">
    <property type="entry name" value="Cytidine Deaminase, domain 2"/>
    <property type="match status" value="1"/>
</dbReference>
<dbReference type="OrthoDB" id="9804482at2"/>
<keyword evidence="6" id="KW-0482">Metalloprotease</keyword>
<evidence type="ECO:0000256" key="6">
    <source>
        <dbReference type="ARBA" id="ARBA00023049"/>
    </source>
</evidence>
<dbReference type="GO" id="GO:0046872">
    <property type="term" value="F:metal ion binding"/>
    <property type="evidence" value="ECO:0007669"/>
    <property type="project" value="UniProtKB-KW"/>
</dbReference>
<comment type="caution">
    <text evidence="9">The sequence shown here is derived from an EMBL/GenBank/DDBJ whole genome shotgun (WGS) entry which is preliminary data.</text>
</comment>
<evidence type="ECO:0000259" key="8">
    <source>
        <dbReference type="PROSITE" id="PS50249"/>
    </source>
</evidence>
<dbReference type="EMBL" id="QWEH01000007">
    <property type="protein sequence ID" value="RHW31932.1"/>
    <property type="molecule type" value="Genomic_DNA"/>
</dbReference>
<proteinExistence type="inferred from homology"/>
<dbReference type="InterPro" id="IPR037518">
    <property type="entry name" value="MPN"/>
</dbReference>
<dbReference type="RefSeq" id="WP_118889490.1">
    <property type="nucleotide sequence ID" value="NZ_PHUT01000007.1"/>
</dbReference>
<feature type="domain" description="MPN" evidence="8">
    <location>
        <begin position="93"/>
        <end position="220"/>
    </location>
</feature>
<dbReference type="AlphaFoldDB" id="A0A417YGQ2"/>
<keyword evidence="10" id="KW-1185">Reference proteome</keyword>
<dbReference type="Proteomes" id="UP000285456">
    <property type="component" value="Unassembled WGS sequence"/>
</dbReference>
<organism evidence="9 10">
    <name type="scientific">Oceanobacillus profundus</name>
    <dbReference type="NCBI Taxonomy" id="372463"/>
    <lineage>
        <taxon>Bacteria</taxon>
        <taxon>Bacillati</taxon>
        <taxon>Bacillota</taxon>
        <taxon>Bacilli</taxon>
        <taxon>Bacillales</taxon>
        <taxon>Bacillaceae</taxon>
        <taxon>Oceanobacillus</taxon>
    </lineage>
</organism>
<evidence type="ECO:0000256" key="1">
    <source>
        <dbReference type="ARBA" id="ARBA00010243"/>
    </source>
</evidence>
<evidence type="ECO:0000256" key="3">
    <source>
        <dbReference type="ARBA" id="ARBA00022723"/>
    </source>
</evidence>
<keyword evidence="4" id="KW-0378">Hydrolase</keyword>
<keyword evidence="5" id="KW-0862">Zinc</keyword>
<name>A0A417YGQ2_9BACI</name>
<protein>
    <submittedName>
        <fullName evidence="9">DNA repair protein RadC</fullName>
    </submittedName>
</protein>
<dbReference type="GO" id="GO:0006508">
    <property type="term" value="P:proteolysis"/>
    <property type="evidence" value="ECO:0007669"/>
    <property type="project" value="UniProtKB-KW"/>
</dbReference>
<dbReference type="PROSITE" id="PS50249">
    <property type="entry name" value="MPN"/>
    <property type="match status" value="1"/>
</dbReference>
<dbReference type="InterPro" id="IPR001405">
    <property type="entry name" value="UPF0758"/>
</dbReference>
<dbReference type="InterPro" id="IPR025657">
    <property type="entry name" value="RadC_JAB"/>
</dbReference>
<keyword evidence="3" id="KW-0479">Metal-binding</keyword>
<dbReference type="PANTHER" id="PTHR30471">
    <property type="entry name" value="DNA REPAIR PROTEIN RADC"/>
    <property type="match status" value="1"/>
</dbReference>
<evidence type="ECO:0000256" key="5">
    <source>
        <dbReference type="ARBA" id="ARBA00022833"/>
    </source>
</evidence>
<accession>A0A417YGQ2</accession>
<evidence type="ECO:0000256" key="2">
    <source>
        <dbReference type="ARBA" id="ARBA00022670"/>
    </source>
</evidence>
<reference evidence="9 10" key="1">
    <citation type="journal article" date="2007" name="Int. J. Syst. Evol. Microbiol.">
        <title>Oceanobacillus profundus sp. nov., isolated from a deep-sea sediment core.</title>
        <authorList>
            <person name="Kim Y.G."/>
            <person name="Choi D.H."/>
            <person name="Hyun S."/>
            <person name="Cho B.C."/>
        </authorList>
    </citation>
    <scope>NUCLEOTIDE SEQUENCE [LARGE SCALE GENOMIC DNA]</scope>
    <source>
        <strain evidence="9 10">DSM 18246</strain>
    </source>
</reference>